<dbReference type="Pfam" id="PF00249">
    <property type="entry name" value="Myb_DNA-binding"/>
    <property type="match status" value="2"/>
</dbReference>
<dbReference type="OrthoDB" id="2143914at2759"/>
<gene>
    <name evidence="6" type="ORF">TRFO_06877</name>
</gene>
<dbReference type="GO" id="GO:0000981">
    <property type="term" value="F:DNA-binding transcription factor activity, RNA polymerase II-specific"/>
    <property type="evidence" value="ECO:0007669"/>
    <property type="project" value="TreeGrafter"/>
</dbReference>
<keyword evidence="7" id="KW-1185">Reference proteome</keyword>
<name>A0A1J4JUL5_9EUKA</name>
<dbReference type="SMART" id="SM00717">
    <property type="entry name" value="SANT"/>
    <property type="match status" value="2"/>
</dbReference>
<keyword evidence="2" id="KW-0238">DNA-binding</keyword>
<dbReference type="FunFam" id="1.10.10.60:FF:000010">
    <property type="entry name" value="Transcriptional activator Myb isoform A"/>
    <property type="match status" value="1"/>
</dbReference>
<feature type="domain" description="Myb-like" evidence="4">
    <location>
        <begin position="126"/>
        <end position="173"/>
    </location>
</feature>
<feature type="domain" description="Myb-like" evidence="4">
    <location>
        <begin position="174"/>
        <end position="224"/>
    </location>
</feature>
<dbReference type="GO" id="GO:0005634">
    <property type="term" value="C:nucleus"/>
    <property type="evidence" value="ECO:0007669"/>
    <property type="project" value="TreeGrafter"/>
</dbReference>
<dbReference type="PANTHER" id="PTHR45614:SF299">
    <property type="entry name" value="MYB-LIKE DNA-BINDING DOMAIN CONTAINING PROTEIN"/>
    <property type="match status" value="1"/>
</dbReference>
<dbReference type="Proteomes" id="UP000179807">
    <property type="component" value="Unassembled WGS sequence"/>
</dbReference>
<evidence type="ECO:0000256" key="2">
    <source>
        <dbReference type="ARBA" id="ARBA00023125"/>
    </source>
</evidence>
<accession>A0A1J4JUL5</accession>
<evidence type="ECO:0008006" key="8">
    <source>
        <dbReference type="Google" id="ProtNLM"/>
    </source>
</evidence>
<evidence type="ECO:0000313" key="6">
    <source>
        <dbReference type="EMBL" id="OHT02847.1"/>
    </source>
</evidence>
<dbReference type="PANTHER" id="PTHR45614">
    <property type="entry name" value="MYB PROTEIN-RELATED"/>
    <property type="match status" value="1"/>
</dbReference>
<dbReference type="PROSITE" id="PS50090">
    <property type="entry name" value="MYB_LIKE"/>
    <property type="match status" value="2"/>
</dbReference>
<dbReference type="Gene3D" id="1.10.10.60">
    <property type="entry name" value="Homeodomain-like"/>
    <property type="match status" value="2"/>
</dbReference>
<dbReference type="SUPFAM" id="SSF46689">
    <property type="entry name" value="Homeodomain-like"/>
    <property type="match status" value="1"/>
</dbReference>
<evidence type="ECO:0000256" key="1">
    <source>
        <dbReference type="ARBA" id="ARBA00022737"/>
    </source>
</evidence>
<dbReference type="CDD" id="cd00167">
    <property type="entry name" value="SANT"/>
    <property type="match status" value="2"/>
</dbReference>
<dbReference type="EMBL" id="MLAK01000849">
    <property type="protein sequence ID" value="OHT02847.1"/>
    <property type="molecule type" value="Genomic_DNA"/>
</dbReference>
<feature type="region of interest" description="Disordered" evidence="3">
    <location>
        <begin position="251"/>
        <end position="281"/>
    </location>
</feature>
<sequence length="344" mass="38409">MFCSFKAGPKNNYEYSFPPSSPESLTGSPVSNTLNLNASINYQIPNTDNHSNNNNFQGMQGNLENQITSFHLMPKCNSITSQNGISTVDNSAASVNKPVNLVDSISAQWAREKPRSSLPRNVGGTKKNKWTASEDALLAKAIEEFGTESWRDVATHVPGRTGKQCRERWLSHMSPSILREEWTPQEDLILLHKQADLGNRWSIISKSLPGRSTTAVKNRWNYLCRRDIPNHSEEFEKKITEVMSTSTNFTSTQEAAIASSTAEESVSNSSSSATNPKSDHPIATPILPAQMEAKNIPVKSIEIPLLQFDDESFQFLANDFSEGFFNHDAWNELDQIYADLNPYF</sequence>
<keyword evidence="1" id="KW-0677">Repeat</keyword>
<dbReference type="PROSITE" id="PS51294">
    <property type="entry name" value="HTH_MYB"/>
    <property type="match status" value="2"/>
</dbReference>
<dbReference type="InterPro" id="IPR017930">
    <property type="entry name" value="Myb_dom"/>
</dbReference>
<organism evidence="6 7">
    <name type="scientific">Tritrichomonas foetus</name>
    <dbReference type="NCBI Taxonomy" id="1144522"/>
    <lineage>
        <taxon>Eukaryota</taxon>
        <taxon>Metamonada</taxon>
        <taxon>Parabasalia</taxon>
        <taxon>Tritrichomonadida</taxon>
        <taxon>Tritrichomonadidae</taxon>
        <taxon>Tritrichomonas</taxon>
    </lineage>
</organism>
<dbReference type="InterPro" id="IPR009057">
    <property type="entry name" value="Homeodomain-like_sf"/>
</dbReference>
<dbReference type="VEuPathDB" id="TrichDB:TRFO_06877"/>
<feature type="domain" description="HTH myb-type" evidence="5">
    <location>
        <begin position="179"/>
        <end position="228"/>
    </location>
</feature>
<proteinExistence type="predicted"/>
<feature type="compositionally biased region" description="Low complexity" evidence="3">
    <location>
        <begin position="251"/>
        <end position="275"/>
    </location>
</feature>
<evidence type="ECO:0000256" key="3">
    <source>
        <dbReference type="SAM" id="MobiDB-lite"/>
    </source>
</evidence>
<dbReference type="GO" id="GO:0000978">
    <property type="term" value="F:RNA polymerase II cis-regulatory region sequence-specific DNA binding"/>
    <property type="evidence" value="ECO:0007669"/>
    <property type="project" value="TreeGrafter"/>
</dbReference>
<dbReference type="InterPro" id="IPR050560">
    <property type="entry name" value="MYB_TF"/>
</dbReference>
<evidence type="ECO:0000313" key="7">
    <source>
        <dbReference type="Proteomes" id="UP000179807"/>
    </source>
</evidence>
<dbReference type="RefSeq" id="XP_068355983.1">
    <property type="nucleotide sequence ID" value="XM_068493358.1"/>
</dbReference>
<dbReference type="GeneID" id="94828062"/>
<reference evidence="6" key="1">
    <citation type="submission" date="2016-10" db="EMBL/GenBank/DDBJ databases">
        <authorList>
            <person name="Benchimol M."/>
            <person name="Almeida L.G."/>
            <person name="Vasconcelos A.T."/>
            <person name="Perreira-Neves A."/>
            <person name="Rosa I.A."/>
            <person name="Tasca T."/>
            <person name="Bogo M.R."/>
            <person name="de Souza W."/>
        </authorList>
    </citation>
    <scope>NUCLEOTIDE SEQUENCE [LARGE SCALE GENOMIC DNA]</scope>
    <source>
        <strain evidence="6">K</strain>
    </source>
</reference>
<evidence type="ECO:0000259" key="4">
    <source>
        <dbReference type="PROSITE" id="PS50090"/>
    </source>
</evidence>
<feature type="domain" description="HTH myb-type" evidence="5">
    <location>
        <begin position="126"/>
        <end position="177"/>
    </location>
</feature>
<protein>
    <recommendedName>
        <fullName evidence="8">Myb-like DNA-binding domain containing protein</fullName>
    </recommendedName>
</protein>
<comment type="caution">
    <text evidence="6">The sequence shown here is derived from an EMBL/GenBank/DDBJ whole genome shotgun (WGS) entry which is preliminary data.</text>
</comment>
<evidence type="ECO:0000259" key="5">
    <source>
        <dbReference type="PROSITE" id="PS51294"/>
    </source>
</evidence>
<dbReference type="InterPro" id="IPR001005">
    <property type="entry name" value="SANT/Myb"/>
</dbReference>
<dbReference type="AlphaFoldDB" id="A0A1J4JUL5"/>